<gene>
    <name evidence="1" type="ORF">AQPE_2727</name>
</gene>
<dbReference type="Proteomes" id="UP001193389">
    <property type="component" value="Chromosome"/>
</dbReference>
<name>A0A5K7SB89_9BACT</name>
<protein>
    <submittedName>
        <fullName evidence="1">Uncharacterized protein</fullName>
    </submittedName>
</protein>
<evidence type="ECO:0000313" key="2">
    <source>
        <dbReference type="Proteomes" id="UP001193389"/>
    </source>
</evidence>
<accession>A0A5K7SB89</accession>
<sequence>MIKQKSFTKRNLAFKIDTTKNLFQKYFNQKYSDKKDQITDVLNYRDEKN</sequence>
<evidence type="ECO:0000313" key="1">
    <source>
        <dbReference type="EMBL" id="BBE18564.1"/>
    </source>
</evidence>
<dbReference type="KEGG" id="anf:AQPE_2727"/>
<organism evidence="1 2">
    <name type="scientific">Aquipluma nitroreducens</name>
    <dbReference type="NCBI Taxonomy" id="2010828"/>
    <lineage>
        <taxon>Bacteria</taxon>
        <taxon>Pseudomonadati</taxon>
        <taxon>Bacteroidota</taxon>
        <taxon>Bacteroidia</taxon>
        <taxon>Marinilabiliales</taxon>
        <taxon>Prolixibacteraceae</taxon>
        <taxon>Aquipluma</taxon>
    </lineage>
</organism>
<dbReference type="EMBL" id="AP018694">
    <property type="protein sequence ID" value="BBE18564.1"/>
    <property type="molecule type" value="Genomic_DNA"/>
</dbReference>
<dbReference type="AlphaFoldDB" id="A0A5K7SB89"/>
<reference evidence="1" key="1">
    <citation type="journal article" date="2020" name="Int. J. Syst. Evol. Microbiol.">
        <title>Aquipluma nitroreducens gen. nov. sp. nov., a novel facultatively anaerobic bacterium isolated from a freshwater lake.</title>
        <authorList>
            <person name="Watanabe M."/>
            <person name="Kojima H."/>
            <person name="Fukui M."/>
        </authorList>
    </citation>
    <scope>NUCLEOTIDE SEQUENCE</scope>
    <source>
        <strain evidence="1">MeG22</strain>
    </source>
</reference>
<proteinExistence type="predicted"/>
<keyword evidence="2" id="KW-1185">Reference proteome</keyword>